<dbReference type="Gene3D" id="3.40.50.2000">
    <property type="entry name" value="Glycogen Phosphorylase B"/>
    <property type="match status" value="2"/>
</dbReference>
<sequence length="349" mass="41429">MKKIKIFLGAYVNFPNAQNVNCDNIAQYLDKEKFEVHTMYTNKKPIDKKAYKDQDIRLHKLIHHRFIWYWCKYLTMLFGNYDIYYLPKIEEMDRRFAQKHRNKICIASVEGVITENTNNTDDFKKYYTEDMTNFFSISNCIADSVKKYWGMKSEVIPLGTIPIGQKVAKKNRLNNIIWVGNVKSNKRPQYFLQIAKSFMNLQFKMIGDGDMLEDMKRICIEENINNIAFYGRIPNSQVYQEMKECDLLLMTSEYEGLPKVIQEAAQMRIPSIYINENYNVDFISDGVNGFEVSDLIKMQEKVQVLLDNPETYRKMSIAAYESIQPYTWENVIKQYEEYFEKVYEQKRGK</sequence>
<organism evidence="2 3">
    <name type="scientific">Mediterraneibacter gnavus</name>
    <name type="common">Ruminococcus gnavus</name>
    <dbReference type="NCBI Taxonomy" id="33038"/>
    <lineage>
        <taxon>Bacteria</taxon>
        <taxon>Bacillati</taxon>
        <taxon>Bacillota</taxon>
        <taxon>Clostridia</taxon>
        <taxon>Lachnospirales</taxon>
        <taxon>Lachnospiraceae</taxon>
        <taxon>Mediterraneibacter</taxon>
    </lineage>
</organism>
<dbReference type="PANTHER" id="PTHR12526:SF630">
    <property type="entry name" value="GLYCOSYLTRANSFERASE"/>
    <property type="match status" value="1"/>
</dbReference>
<dbReference type="InterPro" id="IPR001296">
    <property type="entry name" value="Glyco_trans_1"/>
</dbReference>
<protein>
    <submittedName>
        <fullName evidence="2">Glycosyltransferase</fullName>
    </submittedName>
</protein>
<feature type="domain" description="Glycosyl transferase family 1" evidence="1">
    <location>
        <begin position="165"/>
        <end position="321"/>
    </location>
</feature>
<proteinExistence type="predicted"/>
<dbReference type="EMBL" id="QRLN01000005">
    <property type="protein sequence ID" value="RHJ14484.1"/>
    <property type="molecule type" value="Genomic_DNA"/>
</dbReference>
<evidence type="ECO:0000313" key="2">
    <source>
        <dbReference type="EMBL" id="RHJ14484.1"/>
    </source>
</evidence>
<dbReference type="CDD" id="cd03801">
    <property type="entry name" value="GT4_PimA-like"/>
    <property type="match status" value="1"/>
</dbReference>
<dbReference type="SUPFAM" id="SSF53756">
    <property type="entry name" value="UDP-Glycosyltransferase/glycogen phosphorylase"/>
    <property type="match status" value="1"/>
</dbReference>
<dbReference type="GO" id="GO:0016757">
    <property type="term" value="F:glycosyltransferase activity"/>
    <property type="evidence" value="ECO:0007669"/>
    <property type="project" value="InterPro"/>
</dbReference>
<name>A0A8B3BU23_MEDGN</name>
<comment type="caution">
    <text evidence="2">The sequence shown here is derived from an EMBL/GenBank/DDBJ whole genome shotgun (WGS) entry which is preliminary data.</text>
</comment>
<dbReference type="Proteomes" id="UP000283992">
    <property type="component" value="Unassembled WGS sequence"/>
</dbReference>
<gene>
    <name evidence="2" type="ORF">DW142_05125</name>
</gene>
<dbReference type="AlphaFoldDB" id="A0A8B3BU23"/>
<dbReference type="PANTHER" id="PTHR12526">
    <property type="entry name" value="GLYCOSYLTRANSFERASE"/>
    <property type="match status" value="1"/>
</dbReference>
<evidence type="ECO:0000259" key="1">
    <source>
        <dbReference type="Pfam" id="PF00534"/>
    </source>
</evidence>
<dbReference type="Pfam" id="PF00534">
    <property type="entry name" value="Glycos_transf_1"/>
    <property type="match status" value="1"/>
</dbReference>
<dbReference type="RefSeq" id="WP_118341395.1">
    <property type="nucleotide sequence ID" value="NZ_QRLN01000005.1"/>
</dbReference>
<evidence type="ECO:0000313" key="3">
    <source>
        <dbReference type="Proteomes" id="UP000283992"/>
    </source>
</evidence>
<keyword evidence="2" id="KW-0808">Transferase</keyword>
<accession>A0A8B3BU23</accession>
<reference evidence="2 3" key="1">
    <citation type="submission" date="2018-08" db="EMBL/GenBank/DDBJ databases">
        <title>A genome reference for cultivated species of the human gut microbiota.</title>
        <authorList>
            <person name="Zou Y."/>
            <person name="Xue W."/>
            <person name="Luo G."/>
        </authorList>
    </citation>
    <scope>NUCLEOTIDE SEQUENCE [LARGE SCALE GENOMIC DNA]</scope>
    <source>
        <strain evidence="2 3">AM12-54</strain>
    </source>
</reference>